<dbReference type="GO" id="GO:0010436">
    <property type="term" value="F:carotenoid dioxygenase activity"/>
    <property type="evidence" value="ECO:0007669"/>
    <property type="project" value="UniProtKB-UniRule"/>
</dbReference>
<keyword evidence="1" id="KW-0479">Metal-binding</keyword>
<keyword evidence="1" id="KW-0408">Iron</keyword>
<dbReference type="EMBL" id="SRLD01000035">
    <property type="protein sequence ID" value="TGE14469.1"/>
    <property type="molecule type" value="Genomic_DNA"/>
</dbReference>
<dbReference type="Proteomes" id="UP000297739">
    <property type="component" value="Unassembled WGS sequence"/>
</dbReference>
<dbReference type="RefSeq" id="WP_135498830.1">
    <property type="nucleotide sequence ID" value="NZ_SRLD01000035.1"/>
</dbReference>
<keyword evidence="1" id="KW-1003">Cell membrane</keyword>
<keyword evidence="1" id="KW-0812">Transmembrane</keyword>
<gene>
    <name evidence="2" type="ORF">E5J99_16040</name>
</gene>
<keyword evidence="3" id="KW-1185">Reference proteome</keyword>
<feature type="transmembrane region" description="Helical" evidence="1">
    <location>
        <begin position="212"/>
        <end position="238"/>
    </location>
</feature>
<reference evidence="2 3" key="1">
    <citation type="submission" date="2019-04" db="EMBL/GenBank/DDBJ databases">
        <authorList>
            <person name="Feng G."/>
            <person name="Zhang J."/>
            <person name="Zhu H."/>
        </authorList>
    </citation>
    <scope>NUCLEOTIDE SEQUENCE [LARGE SCALE GENOMIC DNA]</scope>
    <source>
        <strain evidence="2 3">JCM 17223</strain>
    </source>
</reference>
<comment type="function">
    <text evidence="1">Catalyzes the cleavage of beta-carotene at its central double bond (15,15') to yield two molecules of all-trans-retinal.</text>
</comment>
<dbReference type="Pfam" id="PF15461">
    <property type="entry name" value="BCD"/>
    <property type="match status" value="1"/>
</dbReference>
<dbReference type="NCBIfam" id="TIGR03753">
    <property type="entry name" value="blh_monoox"/>
    <property type="match status" value="1"/>
</dbReference>
<feature type="binding site" evidence="1">
    <location>
        <position position="243"/>
    </location>
    <ligand>
        <name>Fe cation</name>
        <dbReference type="ChEBI" id="CHEBI:24875"/>
    </ligand>
</feature>
<evidence type="ECO:0000256" key="1">
    <source>
        <dbReference type="HAMAP-Rule" id="MF_02093"/>
    </source>
</evidence>
<organism evidence="2 3">
    <name type="scientific">Hymenobacter elongatus</name>
    <dbReference type="NCBI Taxonomy" id="877208"/>
    <lineage>
        <taxon>Bacteria</taxon>
        <taxon>Pseudomonadati</taxon>
        <taxon>Bacteroidota</taxon>
        <taxon>Cytophagia</taxon>
        <taxon>Cytophagales</taxon>
        <taxon>Hymenobacteraceae</taxon>
        <taxon>Hymenobacter</taxon>
    </lineage>
</organism>
<keyword evidence="1" id="KW-0560">Oxidoreductase</keyword>
<keyword evidence="1" id="KW-0472">Membrane</keyword>
<feature type="binding site" evidence="1">
    <location>
        <position position="55"/>
    </location>
    <ligand>
        <name>Fe cation</name>
        <dbReference type="ChEBI" id="CHEBI:24875"/>
    </ligand>
</feature>
<keyword evidence="1" id="KW-1133">Transmembrane helix</keyword>
<name>A0A4Z0PHJ2_9BACT</name>
<feature type="transmembrane region" description="Helical" evidence="1">
    <location>
        <begin position="87"/>
        <end position="112"/>
    </location>
</feature>
<feature type="transmembrane region" description="Helical" evidence="1">
    <location>
        <begin position="250"/>
        <end position="267"/>
    </location>
</feature>
<dbReference type="OrthoDB" id="882441at2"/>
<feature type="transmembrane region" description="Helical" evidence="1">
    <location>
        <begin position="309"/>
        <end position="332"/>
    </location>
</feature>
<accession>A0A4Z0PHJ2</accession>
<feature type="binding site" evidence="1">
    <location>
        <position position="239"/>
    </location>
    <ligand>
        <name>Fe cation</name>
        <dbReference type="ChEBI" id="CHEBI:24875"/>
    </ligand>
</feature>
<feature type="transmembrane region" description="Helical" evidence="1">
    <location>
        <begin position="133"/>
        <end position="152"/>
    </location>
</feature>
<proteinExistence type="inferred from homology"/>
<feature type="binding site" evidence="1">
    <location>
        <position position="116"/>
    </location>
    <ligand>
        <name>Fe cation</name>
        <dbReference type="ChEBI" id="CHEBI:24875"/>
    </ligand>
</feature>
<comment type="subcellular location">
    <subcellularLocation>
        <location evidence="1">Cell membrane</location>
        <topology evidence="1">Multi-pass membrane protein</topology>
    </subcellularLocation>
</comment>
<dbReference type="InterPro" id="IPR022270">
    <property type="entry name" value="Blh_diox"/>
</dbReference>
<dbReference type="HAMAP" id="MF_02093">
    <property type="entry name" value="Beta_carotene_diox"/>
    <property type="match status" value="1"/>
</dbReference>
<dbReference type="GO" id="GO:0003834">
    <property type="term" value="F:beta-carotene 15,15'-dioxygenase activity"/>
    <property type="evidence" value="ECO:0007669"/>
    <property type="project" value="UniProtKB-EC"/>
</dbReference>
<evidence type="ECO:0000313" key="2">
    <source>
        <dbReference type="EMBL" id="TGE14469.1"/>
    </source>
</evidence>
<dbReference type="EC" id="1.13.11.63" evidence="1"/>
<evidence type="ECO:0000313" key="3">
    <source>
        <dbReference type="Proteomes" id="UP000297739"/>
    </source>
</evidence>
<protein>
    <recommendedName>
        <fullName evidence="1">Probable beta-carotene 15,15'-dioxygenase</fullName>
        <ecNumber evidence="1">1.13.11.63</ecNumber>
    </recommendedName>
</protein>
<keyword evidence="1" id="KW-0223">Dioxygenase</keyword>
<feature type="transmembrane region" description="Helical" evidence="1">
    <location>
        <begin position="20"/>
        <end position="42"/>
    </location>
</feature>
<feature type="transmembrane region" description="Helical" evidence="1">
    <location>
        <begin position="179"/>
        <end position="200"/>
    </location>
</feature>
<dbReference type="GO" id="GO:0016121">
    <property type="term" value="P:carotene catabolic process"/>
    <property type="evidence" value="ECO:0007669"/>
    <property type="project" value="UniProtKB-UniRule"/>
</dbReference>
<comment type="catalytic activity">
    <reaction evidence="1">
        <text>all-trans-beta-carotene + O2 = 2 all-trans-retinal</text>
        <dbReference type="Rhea" id="RHEA:32887"/>
        <dbReference type="ChEBI" id="CHEBI:15379"/>
        <dbReference type="ChEBI" id="CHEBI:17579"/>
        <dbReference type="ChEBI" id="CHEBI:17898"/>
        <dbReference type="EC" id="1.13.11.63"/>
    </reaction>
</comment>
<dbReference type="GO" id="GO:0005886">
    <property type="term" value="C:plasma membrane"/>
    <property type="evidence" value="ECO:0007669"/>
    <property type="project" value="UniProtKB-SubCell"/>
</dbReference>
<comment type="caution">
    <text evidence="2">The sequence shown here is derived from an EMBL/GenBank/DDBJ whole genome shotgun (WGS) entry which is preliminary data.</text>
</comment>
<comment type="cofactor">
    <cofactor evidence="1">
        <name>Fe(2+)</name>
        <dbReference type="ChEBI" id="CHEBI:29033"/>
    </cofactor>
</comment>
<feature type="transmembrane region" description="Helical" evidence="1">
    <location>
        <begin position="279"/>
        <end position="297"/>
    </location>
</feature>
<comment type="similarity">
    <text evidence="1">Belongs to the Brp/Blh beta-carotene diooxygenase family.</text>
</comment>
<dbReference type="AlphaFoldDB" id="A0A4Z0PHJ2"/>
<dbReference type="GO" id="GO:0005506">
    <property type="term" value="F:iron ion binding"/>
    <property type="evidence" value="ECO:0007669"/>
    <property type="project" value="UniProtKB-UniRule"/>
</dbReference>
<sequence length="353" mass="37974">MPASSDAFATAWAYRRYSYAAVAGSTALGFCFPAQAGLLLGLPLAVGMVVLGIAHGACDQLVVPAGPHPAEAVVSGWRYWQRFLLSYLSLAGLVGVLWWGWPAATVGIFFLLTIWHWGSADAPAAAQVSASWWLVHSLLRGLLLFAVPAWWWPAETADIVNSLLTFTGASIVPQPQFELFTTGLGLVVLAGHGVLWARYASRRQWALLQTELVEILVLLALLLALPPRLSVGVYFVFWHSLQHVLRLTGWLGYAASAGGLAGAKVALLPQLVFFLRRAAPLLLVSCAALLVLGRLLLDRLTTEHAWFSLALVVASIVTLPHALLVTVVMDAARWRGPEAHSRQMAAAGPTAKP</sequence>